<comment type="caution">
    <text evidence="6">The sequence shown here is derived from an EMBL/GenBank/DDBJ whole genome shotgun (WGS) entry which is preliminary data.</text>
</comment>
<organism evidence="6 7">
    <name type="scientific">Komarekiella delphini-convector SJRDD-AB1</name>
    <dbReference type="NCBI Taxonomy" id="2593771"/>
    <lineage>
        <taxon>Bacteria</taxon>
        <taxon>Bacillati</taxon>
        <taxon>Cyanobacteriota</taxon>
        <taxon>Cyanophyceae</taxon>
        <taxon>Nostocales</taxon>
        <taxon>Nostocaceae</taxon>
        <taxon>Komarekiella</taxon>
        <taxon>Komarekiella delphini-convector</taxon>
    </lineage>
</organism>
<dbReference type="NCBIfam" id="NF033561">
    <property type="entry name" value="macrolact_Ik_Al"/>
    <property type="match status" value="1"/>
</dbReference>
<dbReference type="InterPro" id="IPR014729">
    <property type="entry name" value="Rossmann-like_a/b/a_fold"/>
</dbReference>
<reference evidence="6" key="1">
    <citation type="submission" date="2019-07" db="EMBL/GenBank/DDBJ databases">
        <title>Toxilogical consequences of a new and cryptic species of cyanobacteria (Komarekiella delphini-convector) recovered from the epidermis of a bottlenose dolphin and 1500 ft. in the air.</title>
        <authorList>
            <person name="Brown A.O."/>
            <person name="Dvorak P."/>
            <person name="Villanueva C.D."/>
            <person name="Foss A.J."/>
            <person name="Garvey A.D."/>
            <person name="Gibson Q.A."/>
            <person name="Johansen J.R."/>
            <person name="Casamatta D.A."/>
        </authorList>
    </citation>
    <scope>NUCLEOTIDE SEQUENCE</scope>
    <source>
        <strain evidence="6">SJRDD-AB1</strain>
    </source>
</reference>
<keyword evidence="3" id="KW-0028">Amino-acid biosynthesis</keyword>
<keyword evidence="3" id="KW-0061">Asparagine biosynthesis</keyword>
<dbReference type="SUPFAM" id="SSF56235">
    <property type="entry name" value="N-terminal nucleophile aminohydrolases (Ntn hydrolases)"/>
    <property type="match status" value="1"/>
</dbReference>
<evidence type="ECO:0000256" key="3">
    <source>
        <dbReference type="ARBA" id="ARBA00022888"/>
    </source>
</evidence>
<evidence type="ECO:0000313" key="6">
    <source>
        <dbReference type="EMBL" id="MBD6621070.1"/>
    </source>
</evidence>
<dbReference type="GO" id="GO:0004066">
    <property type="term" value="F:asparagine synthase (glutamine-hydrolyzing) activity"/>
    <property type="evidence" value="ECO:0007669"/>
    <property type="project" value="UniProtKB-EC"/>
</dbReference>
<dbReference type="Pfam" id="PF00733">
    <property type="entry name" value="Asn_synthase"/>
    <property type="match status" value="1"/>
</dbReference>
<comment type="pathway">
    <text evidence="1">Amino-acid biosynthesis; L-asparagine biosynthesis; L-asparagine from L-aspartate (L-Gln route): step 1/1.</text>
</comment>
<dbReference type="RefSeq" id="WP_191762393.1">
    <property type="nucleotide sequence ID" value="NZ_VJXY01000108.1"/>
</dbReference>
<dbReference type="PANTHER" id="PTHR43284">
    <property type="entry name" value="ASPARAGINE SYNTHETASE (GLUTAMINE-HYDROLYZING)"/>
    <property type="match status" value="1"/>
</dbReference>
<dbReference type="GO" id="GO:0006529">
    <property type="term" value="P:asparagine biosynthetic process"/>
    <property type="evidence" value="ECO:0007669"/>
    <property type="project" value="UniProtKB-KW"/>
</dbReference>
<gene>
    <name evidence="6" type="ORF">FNW02_36465</name>
</gene>
<keyword evidence="7" id="KW-1185">Reference proteome</keyword>
<dbReference type="PANTHER" id="PTHR43284:SF1">
    <property type="entry name" value="ASPARAGINE SYNTHETASE"/>
    <property type="match status" value="1"/>
</dbReference>
<dbReference type="InterPro" id="IPR051786">
    <property type="entry name" value="ASN_synthetase/amidase"/>
</dbReference>
<dbReference type="Proteomes" id="UP001165986">
    <property type="component" value="Unassembled WGS sequence"/>
</dbReference>
<dbReference type="SUPFAM" id="SSF52402">
    <property type="entry name" value="Adenine nucleotide alpha hydrolases-like"/>
    <property type="match status" value="1"/>
</dbReference>
<evidence type="ECO:0000256" key="4">
    <source>
        <dbReference type="ARBA" id="ARBA00048741"/>
    </source>
</evidence>
<dbReference type="EC" id="6.3.5.4" evidence="2"/>
<proteinExistence type="predicted"/>
<evidence type="ECO:0000256" key="1">
    <source>
        <dbReference type="ARBA" id="ARBA00005187"/>
    </source>
</evidence>
<accession>A0AA41BA95</accession>
<name>A0AA41BA95_9NOST</name>
<dbReference type="Gene3D" id="3.40.50.620">
    <property type="entry name" value="HUPs"/>
    <property type="match status" value="1"/>
</dbReference>
<comment type="catalytic activity">
    <reaction evidence="4">
        <text>L-aspartate + L-glutamine + ATP + H2O = L-asparagine + L-glutamate + AMP + diphosphate + H(+)</text>
        <dbReference type="Rhea" id="RHEA:12228"/>
        <dbReference type="ChEBI" id="CHEBI:15377"/>
        <dbReference type="ChEBI" id="CHEBI:15378"/>
        <dbReference type="ChEBI" id="CHEBI:29985"/>
        <dbReference type="ChEBI" id="CHEBI:29991"/>
        <dbReference type="ChEBI" id="CHEBI:30616"/>
        <dbReference type="ChEBI" id="CHEBI:33019"/>
        <dbReference type="ChEBI" id="CHEBI:58048"/>
        <dbReference type="ChEBI" id="CHEBI:58359"/>
        <dbReference type="ChEBI" id="CHEBI:456215"/>
        <dbReference type="EC" id="6.3.5.4"/>
    </reaction>
</comment>
<sequence>MERWFCGFIAEDKYSLLNLPKPLEGKLLWAERNYLWLCGNWQKQQVIIASEGLIRIAIVGSCIASYETVIKLFQSAIKKGEYSQLMKLPGSYNLIVQDNADTYVFVDVAGVKSVFYADYNSVIVYSSLGVPLQQLLKAEIDQHWLATFLSCSGTIGLVQKRTPFCNVQVIPPGHYLHISLGKVVCQRYWYKPQKYKSFSDAAEYLREQLITAVEGRVNLYGNVSSDLSGGFDSTTLALIAAKTLANQGKDLITITEKTFSATQSSDIKYAQHAASFYSNINTVMIEEHNVYSEYSSLKSIPLIDTPDTLVISLGKINYKMEIIKSIGSQLHLHGEGGDSVLSSNISYCSDLLKLTKIITFFQHVYGWSRVTNCSLFSLLINFIYLNISSYRPWLLQEIKKINNRCLLFQGSNSLTPFQEYLGWDSLPKFIDWHTKKLADLVLEELHKWAIIATPFADTPGEHQAIAEIQSFGATIKVEQQVANIYNVNLESPYLDSLVIDACLSAKPEERTTPFAYKPLLSKAFQYDLPQSIFMRNTKGEYTADELSGFRKNRDVIKELLNTSVLAEMKLIDLEKLRNAIQFFSMGFSANMQLFNTTLAVELWLRRLAENNNSFWSKEN</sequence>
<evidence type="ECO:0000313" key="7">
    <source>
        <dbReference type="Proteomes" id="UP001165986"/>
    </source>
</evidence>
<dbReference type="AlphaFoldDB" id="A0AA41BA95"/>
<protein>
    <recommendedName>
        <fullName evidence="2">asparagine synthase (glutamine-hydrolyzing)</fullName>
        <ecNumber evidence="2">6.3.5.4</ecNumber>
    </recommendedName>
</protein>
<dbReference type="InterPro" id="IPR001962">
    <property type="entry name" value="Asn_synthase"/>
</dbReference>
<evidence type="ECO:0000259" key="5">
    <source>
        <dbReference type="Pfam" id="PF00733"/>
    </source>
</evidence>
<dbReference type="InterPro" id="IPR029055">
    <property type="entry name" value="Ntn_hydrolases_N"/>
</dbReference>
<dbReference type="Gene3D" id="3.60.20.10">
    <property type="entry name" value="Glutamine Phosphoribosylpyrophosphate, subunit 1, domain 1"/>
    <property type="match status" value="1"/>
</dbReference>
<evidence type="ECO:0000256" key="2">
    <source>
        <dbReference type="ARBA" id="ARBA00012737"/>
    </source>
</evidence>
<dbReference type="EMBL" id="VJXY01000108">
    <property type="protein sequence ID" value="MBD6621070.1"/>
    <property type="molecule type" value="Genomic_DNA"/>
</dbReference>
<feature type="domain" description="Asparagine synthetase" evidence="5">
    <location>
        <begin position="205"/>
        <end position="605"/>
    </location>
</feature>